<sequence length="324" mass="37120">MSPAPSEADSEIDETVRELSELRRGRGIFATDIEQRTGRILRESCAIQATDTERQIREKLIQAITSLATMLPDDLQLAALTAFGMEESTSGEFLDQRLKWLAEALGRDPRTARRRVDLAFRRMAEELIEKKRSPSDDYSAEQWHTESVRGIFRLDLEFPVLTEIRRIVSSVNGLNEIQLPATAPRRTPSQKDHVRADFVYGGRILEHRQASPSHMILTVQLAKTLHIGERYEYCIQYTVLSPELMHSYYFLTPLRKTSHFSARVKFARDRLPRQVWAVHGIPPRAAEEINSEDVPVTIDRIGEVTAEFETLRQGLTYGLRWSDS</sequence>
<dbReference type="AlphaFoldDB" id="A0A229TGF9"/>
<protein>
    <submittedName>
        <fullName evidence="1">Uncharacterized protein</fullName>
    </submittedName>
</protein>
<dbReference type="OrthoDB" id="3805675at2"/>
<organism evidence="1 2">
    <name type="scientific">Amycolatopsis vastitatis</name>
    <dbReference type="NCBI Taxonomy" id="1905142"/>
    <lineage>
        <taxon>Bacteria</taxon>
        <taxon>Bacillati</taxon>
        <taxon>Actinomycetota</taxon>
        <taxon>Actinomycetes</taxon>
        <taxon>Pseudonocardiales</taxon>
        <taxon>Pseudonocardiaceae</taxon>
        <taxon>Amycolatopsis</taxon>
    </lineage>
</organism>
<reference evidence="2" key="1">
    <citation type="submission" date="2017-07" db="EMBL/GenBank/DDBJ databases">
        <title>Comparative genome mining reveals phylogenetic distribution patterns of secondary metabolites in Amycolatopsis.</title>
        <authorList>
            <person name="Adamek M."/>
            <person name="Alanjary M."/>
            <person name="Sales-Ortells H."/>
            <person name="Goodfellow M."/>
            <person name="Bull A.T."/>
            <person name="Kalinowski J."/>
            <person name="Ziemert N."/>
        </authorList>
    </citation>
    <scope>NUCLEOTIDE SEQUENCE [LARGE SCALE GENOMIC DNA]</scope>
    <source>
        <strain evidence="2">H5</strain>
    </source>
</reference>
<evidence type="ECO:0000313" key="1">
    <source>
        <dbReference type="EMBL" id="OXM70332.1"/>
    </source>
</evidence>
<evidence type="ECO:0000313" key="2">
    <source>
        <dbReference type="Proteomes" id="UP000215199"/>
    </source>
</evidence>
<comment type="caution">
    <text evidence="1">The sequence shown here is derived from an EMBL/GenBank/DDBJ whole genome shotgun (WGS) entry which is preliminary data.</text>
</comment>
<dbReference type="Proteomes" id="UP000215199">
    <property type="component" value="Unassembled WGS sequence"/>
</dbReference>
<dbReference type="RefSeq" id="WP_093946106.1">
    <property type="nucleotide sequence ID" value="NZ_NMUL01000005.1"/>
</dbReference>
<accession>A0A229TGF9</accession>
<name>A0A229TGF9_9PSEU</name>
<dbReference type="EMBL" id="NMUL01000005">
    <property type="protein sequence ID" value="OXM70332.1"/>
    <property type="molecule type" value="Genomic_DNA"/>
</dbReference>
<keyword evidence="2" id="KW-1185">Reference proteome</keyword>
<gene>
    <name evidence="1" type="ORF">CF165_04400</name>
</gene>
<proteinExistence type="predicted"/>